<feature type="chain" id="PRO_5015759923" description="Outer membrane protein beta-barrel domain-containing protein" evidence="1">
    <location>
        <begin position="28"/>
        <end position="223"/>
    </location>
</feature>
<dbReference type="EMBL" id="PVNK01000270">
    <property type="protein sequence ID" value="PRP90714.1"/>
    <property type="molecule type" value="Genomic_DNA"/>
</dbReference>
<evidence type="ECO:0008006" key="4">
    <source>
        <dbReference type="Google" id="ProtNLM"/>
    </source>
</evidence>
<evidence type="ECO:0000313" key="2">
    <source>
        <dbReference type="EMBL" id="PRP90714.1"/>
    </source>
</evidence>
<evidence type="ECO:0000313" key="3">
    <source>
        <dbReference type="Proteomes" id="UP000237968"/>
    </source>
</evidence>
<dbReference type="Proteomes" id="UP000237968">
    <property type="component" value="Unassembled WGS sequence"/>
</dbReference>
<keyword evidence="3" id="KW-1185">Reference proteome</keyword>
<dbReference type="RefSeq" id="WP_258183080.1">
    <property type="nucleotide sequence ID" value="NZ_PVNK01000270.1"/>
</dbReference>
<feature type="signal peptide" evidence="1">
    <location>
        <begin position="1"/>
        <end position="27"/>
    </location>
</feature>
<accession>A0A2S9XCX3</accession>
<sequence length="223" mass="24878">MISRRFSYLVSTLIAAAVLLLASPAEAGKQATLANPPASMRPGQTSSVHEIGVSLNGNFNPDAFIPAFNWRFHLPKTGRVGQLSGLFMGFNAGPAVNFYGVGRGSYGGGVYGRGDRDFYREVWGRAGFELGYEIDPWSNLALTFAPVMHNDFHFSPYFFQFEQTFGPAVRLYINQHWVFYFEPGFVGWNVWTDIDRNRADNDNFYYSGVGLSVRGGVGFAYKF</sequence>
<keyword evidence="1" id="KW-0732">Signal</keyword>
<dbReference type="AlphaFoldDB" id="A0A2S9XCX3"/>
<organism evidence="2 3">
    <name type="scientific">Enhygromyxa salina</name>
    <dbReference type="NCBI Taxonomy" id="215803"/>
    <lineage>
        <taxon>Bacteria</taxon>
        <taxon>Pseudomonadati</taxon>
        <taxon>Myxococcota</taxon>
        <taxon>Polyangia</taxon>
        <taxon>Nannocystales</taxon>
        <taxon>Nannocystaceae</taxon>
        <taxon>Enhygromyxa</taxon>
    </lineage>
</organism>
<comment type="caution">
    <text evidence="2">The sequence shown here is derived from an EMBL/GenBank/DDBJ whole genome shotgun (WGS) entry which is preliminary data.</text>
</comment>
<protein>
    <recommendedName>
        <fullName evidence="4">Outer membrane protein beta-barrel domain-containing protein</fullName>
    </recommendedName>
</protein>
<evidence type="ECO:0000256" key="1">
    <source>
        <dbReference type="SAM" id="SignalP"/>
    </source>
</evidence>
<name>A0A2S9XCX3_9BACT</name>
<reference evidence="2 3" key="1">
    <citation type="submission" date="2018-03" db="EMBL/GenBank/DDBJ databases">
        <title>Draft Genome Sequences of the Obligatory Marine Myxobacteria Enhygromyxa salina SWB005.</title>
        <authorList>
            <person name="Poehlein A."/>
            <person name="Moghaddam J.A."/>
            <person name="Harms H."/>
            <person name="Alanjari M."/>
            <person name="Koenig G.M."/>
            <person name="Daniel R."/>
            <person name="Schaeberle T.F."/>
        </authorList>
    </citation>
    <scope>NUCLEOTIDE SEQUENCE [LARGE SCALE GENOMIC DNA]</scope>
    <source>
        <strain evidence="2 3">SWB005</strain>
    </source>
</reference>
<gene>
    <name evidence="2" type="ORF">ENSA5_62280</name>
</gene>
<proteinExistence type="predicted"/>